<feature type="binding site" evidence="10">
    <location>
        <position position="67"/>
    </location>
    <ligand>
        <name>Mn(2+)</name>
        <dbReference type="ChEBI" id="CHEBI:29035"/>
        <label>2</label>
    </ligand>
</feature>
<dbReference type="EMBL" id="VJNA01000010">
    <property type="protein sequence ID" value="TSE25563.1"/>
    <property type="molecule type" value="Genomic_DNA"/>
</dbReference>
<keyword evidence="5 10" id="KW-0479">Metal-binding</keyword>
<feature type="binding site" evidence="10">
    <location>
        <position position="153"/>
    </location>
    <ligand>
        <name>substrate</name>
    </ligand>
</feature>
<keyword evidence="3 10" id="KW-0997">Cell inner membrane</keyword>
<dbReference type="NCBIfam" id="TIGR01854">
    <property type="entry name" value="lipid_A_lpxH"/>
    <property type="match status" value="1"/>
</dbReference>
<dbReference type="InterPro" id="IPR043461">
    <property type="entry name" value="LpxH-like"/>
</dbReference>
<dbReference type="CDD" id="cd07398">
    <property type="entry name" value="MPP_YbbF-LpxH"/>
    <property type="match status" value="1"/>
</dbReference>
<dbReference type="Gene3D" id="3.60.21.10">
    <property type="match status" value="1"/>
</dbReference>
<accession>A0A554WPT8</accession>
<comment type="pathway">
    <text evidence="10">Glycolipid biosynthesis; lipid IV(A) biosynthesis; lipid IV(A) from (3R)-3-hydroxytetradecanoyl-[acyl-carrier-protein] and UDP-N-acetyl-alpha-D-glucosamine: step 4/6.</text>
</comment>
<evidence type="ECO:0000256" key="1">
    <source>
        <dbReference type="ARBA" id="ARBA00022475"/>
    </source>
</evidence>
<dbReference type="SUPFAM" id="SSF56300">
    <property type="entry name" value="Metallo-dependent phosphatases"/>
    <property type="match status" value="1"/>
</dbReference>
<comment type="function">
    <text evidence="10">Hydrolyzes the pyrophosphate bond of UDP-2,3-diacylglucosamine to yield 2,3-diacylglucosamine 1-phosphate (lipid X) and UMP by catalyzing the attack of water at the alpha-P atom. Involved in the biosynthesis of lipid A, a phosphorylated glycolipid that anchors the lipopolysaccharide to the outer membrane of the cell.</text>
</comment>
<comment type="subcellular location">
    <subcellularLocation>
        <location evidence="10">Cell inner membrane</location>
        <topology evidence="10">Peripheral membrane protein</topology>
        <orientation evidence="10">Cytoplasmic side</orientation>
    </subcellularLocation>
</comment>
<dbReference type="InterPro" id="IPR010138">
    <property type="entry name" value="UDP-diacylglucosamine_Hdrlase"/>
</dbReference>
<gene>
    <name evidence="10 12" type="primary">lpxH</name>
    <name evidence="12" type="ORF">Taqua_01038</name>
</gene>
<dbReference type="InterPro" id="IPR029052">
    <property type="entry name" value="Metallo-depent_PP-like"/>
</dbReference>
<sequence length="278" mass="29449">MTGQPRSASQPPAVAAAGLAAVAWPHGAHRLDCVSDVHLSAHDPATAAAFLGYLRAAAFDALCILGDLFEVWVGDDLLQADDPEAALARDVAAALRAVASSRPVYLMHGNRDFLLGPAFAAASGATLLADPCLLDTGGWRWLLAHGDAWCVHDADYQRFRAQARSAAWQADFAARPLAERQTLARALRAQSRAHQAQRVRAGMVDTGDVDADTVEAARQRHGANGVIHGHTHRPAAHRLPGGAPRLVLSDWDALAQPPRLQVLQLAPGGRWCVAPANA</sequence>
<comment type="cofactor">
    <cofactor evidence="10">
        <name>Mn(2+)</name>
        <dbReference type="ChEBI" id="CHEBI:29035"/>
    </cofactor>
    <text evidence="10">Binds 2 Mn(2+) ions per subunit in a binuclear metal center.</text>
</comment>
<keyword evidence="7 10" id="KW-0443">Lipid metabolism</keyword>
<dbReference type="PANTHER" id="PTHR34990">
    <property type="entry name" value="UDP-2,3-DIACYLGLUCOSAMINE HYDROLASE-RELATED"/>
    <property type="match status" value="1"/>
</dbReference>
<feature type="binding site" evidence="10">
    <location>
        <position position="110"/>
    </location>
    <ligand>
        <name>Mn(2+)</name>
        <dbReference type="ChEBI" id="CHEBI:29035"/>
        <label>2</label>
    </ligand>
</feature>
<keyword evidence="1 10" id="KW-1003">Cell membrane</keyword>
<dbReference type="GO" id="GO:0030145">
    <property type="term" value="F:manganese ion binding"/>
    <property type="evidence" value="ECO:0007669"/>
    <property type="project" value="UniProtKB-UniRule"/>
</dbReference>
<dbReference type="HAMAP" id="MF_00575">
    <property type="entry name" value="LpxH"/>
    <property type="match status" value="1"/>
</dbReference>
<dbReference type="NCBIfam" id="NF003743">
    <property type="entry name" value="PRK05340.1"/>
    <property type="match status" value="1"/>
</dbReference>
<dbReference type="GO" id="GO:0008758">
    <property type="term" value="F:UDP-2,3-diacylglucosamine hydrolase activity"/>
    <property type="evidence" value="ECO:0007669"/>
    <property type="project" value="UniProtKB-UniRule"/>
</dbReference>
<dbReference type="InterPro" id="IPR004843">
    <property type="entry name" value="Calcineurin-like_PHP"/>
</dbReference>
<organism evidence="12 13">
    <name type="scientific">Tepidimonas aquatica</name>
    <dbReference type="NCBI Taxonomy" id="247482"/>
    <lineage>
        <taxon>Bacteria</taxon>
        <taxon>Pseudomonadati</taxon>
        <taxon>Pseudomonadota</taxon>
        <taxon>Betaproteobacteria</taxon>
        <taxon>Burkholderiales</taxon>
        <taxon>Tepidimonas</taxon>
    </lineage>
</organism>
<evidence type="ECO:0000313" key="12">
    <source>
        <dbReference type="EMBL" id="TSE25563.1"/>
    </source>
</evidence>
<feature type="binding site" evidence="10">
    <location>
        <position position="145"/>
    </location>
    <ligand>
        <name>Mn(2+)</name>
        <dbReference type="ChEBI" id="CHEBI:29035"/>
        <label>2</label>
    </ligand>
</feature>
<feature type="binding site" evidence="10">
    <location>
        <begin position="110"/>
        <end position="111"/>
    </location>
    <ligand>
        <name>substrate</name>
    </ligand>
</feature>
<evidence type="ECO:0000313" key="13">
    <source>
        <dbReference type="Proteomes" id="UP000318554"/>
    </source>
</evidence>
<name>A0A554WPT8_9BURK</name>
<feature type="binding site" evidence="10">
    <location>
        <position position="38"/>
    </location>
    <ligand>
        <name>Mn(2+)</name>
        <dbReference type="ChEBI" id="CHEBI:29035"/>
        <label>1</label>
    </ligand>
</feature>
<dbReference type="PANTHER" id="PTHR34990:SF1">
    <property type="entry name" value="UDP-2,3-DIACYLGLUCOSAMINE HYDROLASE"/>
    <property type="match status" value="1"/>
</dbReference>
<evidence type="ECO:0000256" key="3">
    <source>
        <dbReference type="ARBA" id="ARBA00022519"/>
    </source>
</evidence>
<evidence type="ECO:0000256" key="9">
    <source>
        <dbReference type="ARBA" id="ARBA00023211"/>
    </source>
</evidence>
<dbReference type="GO" id="GO:0019897">
    <property type="term" value="C:extrinsic component of plasma membrane"/>
    <property type="evidence" value="ECO:0007669"/>
    <property type="project" value="UniProtKB-UniRule"/>
</dbReference>
<keyword evidence="4 10" id="KW-0441">Lipid A biosynthesis</keyword>
<keyword evidence="13" id="KW-1185">Reference proteome</keyword>
<feature type="domain" description="Calcineurin-like phosphoesterase" evidence="11">
    <location>
        <begin position="30"/>
        <end position="234"/>
    </location>
</feature>
<evidence type="ECO:0000256" key="10">
    <source>
        <dbReference type="HAMAP-Rule" id="MF_00575"/>
    </source>
</evidence>
<feature type="binding site" evidence="10">
    <location>
        <position position="230"/>
    </location>
    <ligand>
        <name>Mn(2+)</name>
        <dbReference type="ChEBI" id="CHEBI:29035"/>
        <label>2</label>
    </ligand>
</feature>
<feature type="binding site" evidence="10">
    <location>
        <position position="232"/>
    </location>
    <ligand>
        <name>Mn(2+)</name>
        <dbReference type="ChEBI" id="CHEBI:29035"/>
        <label>1</label>
    </ligand>
</feature>
<evidence type="ECO:0000259" key="11">
    <source>
        <dbReference type="Pfam" id="PF00149"/>
    </source>
</evidence>
<reference evidence="12 13" key="1">
    <citation type="submission" date="2019-07" db="EMBL/GenBank/DDBJ databases">
        <title>Tepidimonas aquatica CLN-1 draft genome.</title>
        <authorList>
            <person name="Da Costa M.S."/>
            <person name="Froufe H.J.C."/>
            <person name="Egas C."/>
            <person name="Albuquerque L."/>
        </authorList>
    </citation>
    <scope>NUCLEOTIDE SEQUENCE [LARGE SCALE GENOMIC DNA]</scope>
    <source>
        <strain evidence="12 13">CLN-1</strain>
    </source>
</reference>
<keyword evidence="9 10" id="KW-0464">Manganese</keyword>
<feature type="binding site" evidence="10">
    <location>
        <position position="195"/>
    </location>
    <ligand>
        <name>substrate</name>
    </ligand>
</feature>
<feature type="binding site" evidence="10">
    <location>
        <position position="191"/>
    </location>
    <ligand>
        <name>substrate</name>
    </ligand>
</feature>
<protein>
    <recommendedName>
        <fullName evidence="10">UDP-2,3-diacylglucosamine hydrolase</fullName>
        <ecNumber evidence="10">3.6.1.54</ecNumber>
    </recommendedName>
    <alternativeName>
        <fullName evidence="10">UDP-2,3-diacylglucosamine diphosphatase</fullName>
    </alternativeName>
</protein>
<dbReference type="Pfam" id="PF00149">
    <property type="entry name" value="Metallophos"/>
    <property type="match status" value="1"/>
</dbReference>
<keyword evidence="2 10" id="KW-0444">Lipid biosynthesis</keyword>
<evidence type="ECO:0000256" key="5">
    <source>
        <dbReference type="ARBA" id="ARBA00022723"/>
    </source>
</evidence>
<dbReference type="Proteomes" id="UP000318554">
    <property type="component" value="Unassembled WGS sequence"/>
</dbReference>
<evidence type="ECO:0000256" key="4">
    <source>
        <dbReference type="ARBA" id="ARBA00022556"/>
    </source>
</evidence>
<dbReference type="UniPathway" id="UPA00359">
    <property type="reaction ID" value="UER00480"/>
</dbReference>
<dbReference type="EC" id="3.6.1.54" evidence="10"/>
<feature type="binding site" evidence="10">
    <location>
        <position position="230"/>
    </location>
    <ligand>
        <name>substrate</name>
    </ligand>
</feature>
<feature type="binding site" evidence="10">
    <location>
        <position position="198"/>
    </location>
    <ligand>
        <name>substrate</name>
    </ligand>
</feature>
<feature type="binding site" evidence="10">
    <location>
        <position position="67"/>
    </location>
    <ligand>
        <name>Mn(2+)</name>
        <dbReference type="ChEBI" id="CHEBI:29035"/>
        <label>1</label>
    </ligand>
</feature>
<feature type="binding site" evidence="10">
    <location>
        <position position="36"/>
    </location>
    <ligand>
        <name>Mn(2+)</name>
        <dbReference type="ChEBI" id="CHEBI:29035"/>
        <label>1</label>
    </ligand>
</feature>
<comment type="similarity">
    <text evidence="10">Belongs to the LpxH family.</text>
</comment>
<proteinExistence type="inferred from homology"/>
<evidence type="ECO:0000256" key="7">
    <source>
        <dbReference type="ARBA" id="ARBA00023098"/>
    </source>
</evidence>
<evidence type="ECO:0000256" key="6">
    <source>
        <dbReference type="ARBA" id="ARBA00022801"/>
    </source>
</evidence>
<dbReference type="AlphaFoldDB" id="A0A554WPT8"/>
<keyword evidence="8 10" id="KW-0472">Membrane</keyword>
<keyword evidence="6 10" id="KW-0378">Hydrolase</keyword>
<evidence type="ECO:0000256" key="2">
    <source>
        <dbReference type="ARBA" id="ARBA00022516"/>
    </source>
</evidence>
<comment type="caution">
    <text evidence="12">The sequence shown here is derived from an EMBL/GenBank/DDBJ whole genome shotgun (WGS) entry which is preliminary data.</text>
</comment>
<dbReference type="GO" id="GO:0009245">
    <property type="term" value="P:lipid A biosynthetic process"/>
    <property type="evidence" value="ECO:0007669"/>
    <property type="project" value="UniProtKB-UniRule"/>
</dbReference>
<comment type="catalytic activity">
    <reaction evidence="10">
        <text>UDP-2-N,3-O-bis[(3R)-3-hydroxytetradecanoyl]-alpha-D-glucosamine + H2O = 2-N,3-O-bis[(3R)-3-hydroxytetradecanoyl]-alpha-D-glucosaminyl 1-phosphate + UMP + 2 H(+)</text>
        <dbReference type="Rhea" id="RHEA:25213"/>
        <dbReference type="ChEBI" id="CHEBI:15377"/>
        <dbReference type="ChEBI" id="CHEBI:15378"/>
        <dbReference type="ChEBI" id="CHEBI:57865"/>
        <dbReference type="ChEBI" id="CHEBI:57957"/>
        <dbReference type="ChEBI" id="CHEBI:78847"/>
        <dbReference type="EC" id="3.6.1.54"/>
    </reaction>
</comment>
<dbReference type="GO" id="GO:0005737">
    <property type="term" value="C:cytoplasm"/>
    <property type="evidence" value="ECO:0007669"/>
    <property type="project" value="InterPro"/>
</dbReference>
<evidence type="ECO:0000256" key="8">
    <source>
        <dbReference type="ARBA" id="ARBA00023136"/>
    </source>
</evidence>